<dbReference type="GO" id="GO:0005634">
    <property type="term" value="C:nucleus"/>
    <property type="evidence" value="ECO:0007669"/>
    <property type="project" value="UniProtKB-SubCell"/>
</dbReference>
<dbReference type="InterPro" id="IPR009072">
    <property type="entry name" value="Histone-fold"/>
</dbReference>
<proteinExistence type="predicted"/>
<organism evidence="5">
    <name type="scientific">Salvia splendens</name>
    <name type="common">Scarlet sage</name>
    <dbReference type="NCBI Taxonomy" id="180675"/>
    <lineage>
        <taxon>Eukaryota</taxon>
        <taxon>Viridiplantae</taxon>
        <taxon>Streptophyta</taxon>
        <taxon>Embryophyta</taxon>
        <taxon>Tracheophyta</taxon>
        <taxon>Spermatophyta</taxon>
        <taxon>Magnoliopsida</taxon>
        <taxon>eudicotyledons</taxon>
        <taxon>Gunneridae</taxon>
        <taxon>Pentapetalae</taxon>
        <taxon>asterids</taxon>
        <taxon>lamiids</taxon>
        <taxon>Lamiales</taxon>
        <taxon>Lamiaceae</taxon>
        <taxon>Nepetoideae</taxon>
        <taxon>Mentheae</taxon>
        <taxon>Salviinae</taxon>
        <taxon>Salvia</taxon>
        <taxon>Salvia subgen. Calosphace</taxon>
        <taxon>core Calosphace</taxon>
    </lineage>
</organism>
<dbReference type="PANTHER" id="PTHR10252:SF93">
    <property type="entry name" value="DNA POLYMERASE II SUBUNIT B3-1"/>
    <property type="match status" value="1"/>
</dbReference>
<sequence>MARNELPPGRNTNPNNNSTSPATTKAKTKNSPKTIAKSSNGSRNRITEAANGDASSEDTEVSVVPSSSVESENDSRASIHRRHIDSLATESSEAEDDGVEQRSSSNEEEEEEEKEVEEEEEEGEEEEEEENEEKKPNSVNRKGKRDNAKSKGKKRSRKEEDESEAEEKGENAQYVFPMKRINRIAKVENPDRKFFQEAVFVINRASVGIPEYEMWIKMQILLRYVFDVVCRFVIGAVYMSIVVKTLVKEQNARVIAVSSVVLLSLIATDLILRKKKLNLLQEKFLQVFCKEAYACAFLEKKKQIAYNHLSSVVSKRKRFQFISDFVPEKTKAKDALALGEEAEMTKAKEK</sequence>
<name>A0A8X8XM89_SALSN</name>
<feature type="compositionally biased region" description="Low complexity" evidence="3">
    <location>
        <begin position="11"/>
        <end position="34"/>
    </location>
</feature>
<feature type="transmembrane region" description="Helical" evidence="4">
    <location>
        <begin position="221"/>
        <end position="241"/>
    </location>
</feature>
<dbReference type="GO" id="GO:0006355">
    <property type="term" value="P:regulation of DNA-templated transcription"/>
    <property type="evidence" value="ECO:0007669"/>
    <property type="project" value="TreeGrafter"/>
</dbReference>
<feature type="transmembrane region" description="Helical" evidence="4">
    <location>
        <begin position="253"/>
        <end position="272"/>
    </location>
</feature>
<keyword evidence="4" id="KW-1133">Transmembrane helix</keyword>
<evidence type="ECO:0000313" key="6">
    <source>
        <dbReference type="Proteomes" id="UP000298416"/>
    </source>
</evidence>
<feature type="compositionally biased region" description="Low complexity" evidence="3">
    <location>
        <begin position="61"/>
        <end position="70"/>
    </location>
</feature>
<comment type="subcellular location">
    <subcellularLocation>
        <location evidence="1">Nucleus</location>
    </subcellularLocation>
</comment>
<keyword evidence="6" id="KW-1185">Reference proteome</keyword>
<feature type="region of interest" description="Disordered" evidence="3">
    <location>
        <begin position="1"/>
        <end position="169"/>
    </location>
</feature>
<dbReference type="GO" id="GO:0000976">
    <property type="term" value="F:transcription cis-regulatory region binding"/>
    <property type="evidence" value="ECO:0007669"/>
    <property type="project" value="TreeGrafter"/>
</dbReference>
<feature type="compositionally biased region" description="Acidic residues" evidence="3">
    <location>
        <begin position="106"/>
        <end position="131"/>
    </location>
</feature>
<dbReference type="SUPFAM" id="SSF47113">
    <property type="entry name" value="Histone-fold"/>
    <property type="match status" value="1"/>
</dbReference>
<dbReference type="InterPro" id="IPR050568">
    <property type="entry name" value="Transcr_DNA_Rep_Reg"/>
</dbReference>
<gene>
    <name evidence="5" type="ORF">SASPL_122506</name>
</gene>
<keyword evidence="2" id="KW-0539">Nucleus</keyword>
<evidence type="ECO:0000256" key="3">
    <source>
        <dbReference type="SAM" id="MobiDB-lite"/>
    </source>
</evidence>
<protein>
    <submittedName>
        <fullName evidence="5">Uncharacterized protein</fullName>
    </submittedName>
</protein>
<evidence type="ECO:0000256" key="4">
    <source>
        <dbReference type="SAM" id="Phobius"/>
    </source>
</evidence>
<evidence type="ECO:0000313" key="5">
    <source>
        <dbReference type="EMBL" id="KAG6415104.1"/>
    </source>
</evidence>
<keyword evidence="4" id="KW-0472">Membrane</keyword>
<dbReference type="GO" id="GO:0046982">
    <property type="term" value="F:protein heterodimerization activity"/>
    <property type="evidence" value="ECO:0007669"/>
    <property type="project" value="InterPro"/>
</dbReference>
<dbReference type="AlphaFoldDB" id="A0A8X8XM89"/>
<accession>A0A8X8XM89</accession>
<dbReference type="PANTHER" id="PTHR10252">
    <property type="entry name" value="HISTONE-LIKE TRANSCRIPTION FACTOR CCAAT-RELATED"/>
    <property type="match status" value="1"/>
</dbReference>
<evidence type="ECO:0000256" key="1">
    <source>
        <dbReference type="ARBA" id="ARBA00004123"/>
    </source>
</evidence>
<evidence type="ECO:0000256" key="2">
    <source>
        <dbReference type="ARBA" id="ARBA00023242"/>
    </source>
</evidence>
<reference evidence="5" key="2">
    <citation type="submission" date="2020-08" db="EMBL/GenBank/DDBJ databases">
        <title>Plant Genome Project.</title>
        <authorList>
            <person name="Zhang R.-G."/>
        </authorList>
    </citation>
    <scope>NUCLEOTIDE SEQUENCE</scope>
    <source>
        <strain evidence="5">Huo1</strain>
        <tissue evidence="5">Leaf</tissue>
    </source>
</reference>
<dbReference type="Proteomes" id="UP000298416">
    <property type="component" value="Unassembled WGS sequence"/>
</dbReference>
<keyword evidence="4" id="KW-0812">Transmembrane</keyword>
<dbReference type="EMBL" id="PNBA02000008">
    <property type="protein sequence ID" value="KAG6415104.1"/>
    <property type="molecule type" value="Genomic_DNA"/>
</dbReference>
<comment type="caution">
    <text evidence="5">The sequence shown here is derived from an EMBL/GenBank/DDBJ whole genome shotgun (WGS) entry which is preliminary data.</text>
</comment>
<dbReference type="Gene3D" id="1.10.20.10">
    <property type="entry name" value="Histone, subunit A"/>
    <property type="match status" value="1"/>
</dbReference>
<reference evidence="5" key="1">
    <citation type="submission" date="2018-01" db="EMBL/GenBank/DDBJ databases">
        <authorList>
            <person name="Mao J.F."/>
        </authorList>
    </citation>
    <scope>NUCLEOTIDE SEQUENCE</scope>
    <source>
        <strain evidence="5">Huo1</strain>
        <tissue evidence="5">Leaf</tissue>
    </source>
</reference>